<keyword evidence="1" id="KW-1133">Transmembrane helix</keyword>
<dbReference type="AlphaFoldDB" id="A0A9W6SQ91"/>
<dbReference type="InterPro" id="IPR010390">
    <property type="entry name" value="ABC-2_transporter-like"/>
</dbReference>
<feature type="transmembrane region" description="Helical" evidence="1">
    <location>
        <begin position="235"/>
        <end position="254"/>
    </location>
</feature>
<accession>A0A9W6SQ91</accession>
<proteinExistence type="predicted"/>
<dbReference type="Proteomes" id="UP001165079">
    <property type="component" value="Unassembled WGS sequence"/>
</dbReference>
<protein>
    <submittedName>
        <fullName evidence="2">Transporter</fullName>
    </submittedName>
</protein>
<evidence type="ECO:0000313" key="2">
    <source>
        <dbReference type="EMBL" id="GLZ80010.1"/>
    </source>
</evidence>
<name>A0A9W6SQ91_9ACTN</name>
<evidence type="ECO:0000313" key="3">
    <source>
        <dbReference type="Proteomes" id="UP001165079"/>
    </source>
</evidence>
<keyword evidence="1" id="KW-0812">Transmembrane</keyword>
<feature type="transmembrane region" description="Helical" evidence="1">
    <location>
        <begin position="140"/>
        <end position="173"/>
    </location>
</feature>
<evidence type="ECO:0000256" key="1">
    <source>
        <dbReference type="SAM" id="Phobius"/>
    </source>
</evidence>
<dbReference type="PANTHER" id="PTHR36833:SF1">
    <property type="entry name" value="INTEGRAL MEMBRANE TRANSPORT PROTEIN"/>
    <property type="match status" value="1"/>
</dbReference>
<dbReference type="PANTHER" id="PTHR36833">
    <property type="entry name" value="SLR0610 PROTEIN-RELATED"/>
    <property type="match status" value="1"/>
</dbReference>
<comment type="caution">
    <text evidence="2">The sequence shown here is derived from an EMBL/GenBank/DDBJ whole genome shotgun (WGS) entry which is preliminary data.</text>
</comment>
<feature type="transmembrane region" description="Helical" evidence="1">
    <location>
        <begin position="29"/>
        <end position="49"/>
    </location>
</feature>
<gene>
    <name evidence="2" type="ORF">Afil01_48170</name>
</gene>
<keyword evidence="3" id="KW-1185">Reference proteome</keyword>
<feature type="transmembrane region" description="Helical" evidence="1">
    <location>
        <begin position="61"/>
        <end position="82"/>
    </location>
</feature>
<reference evidence="2" key="1">
    <citation type="submission" date="2023-03" db="EMBL/GenBank/DDBJ databases">
        <title>Actinorhabdospora filicis NBRC 111898.</title>
        <authorList>
            <person name="Ichikawa N."/>
            <person name="Sato H."/>
            <person name="Tonouchi N."/>
        </authorList>
    </citation>
    <scope>NUCLEOTIDE SEQUENCE</scope>
    <source>
        <strain evidence="2">NBRC 111898</strain>
    </source>
</reference>
<dbReference type="EMBL" id="BSTX01000003">
    <property type="protein sequence ID" value="GLZ80010.1"/>
    <property type="molecule type" value="Genomic_DNA"/>
</dbReference>
<keyword evidence="1" id="KW-0472">Membrane</keyword>
<feature type="transmembrane region" description="Helical" evidence="1">
    <location>
        <begin position="204"/>
        <end position="223"/>
    </location>
</feature>
<dbReference type="Pfam" id="PF06182">
    <property type="entry name" value="ABC2_membrane_6"/>
    <property type="match status" value="1"/>
</dbReference>
<organism evidence="2 3">
    <name type="scientific">Actinorhabdospora filicis</name>
    <dbReference type="NCBI Taxonomy" id="1785913"/>
    <lineage>
        <taxon>Bacteria</taxon>
        <taxon>Bacillati</taxon>
        <taxon>Actinomycetota</taxon>
        <taxon>Actinomycetes</taxon>
        <taxon>Micromonosporales</taxon>
        <taxon>Micromonosporaceae</taxon>
        <taxon>Actinorhabdospora</taxon>
    </lineage>
</organism>
<sequence length="266" mass="29128">MDEARPYTRMLTAQVRSIVQYRTSFALDVTSQTVFTVLDIVTVLVTFHVTPTLGGFSQRQVLLIGAFTAFAFALADLTVGNIERLSFYVRTGLLDAVLTRPLSAMGQLLVLDFAPRRIGRVLFATGLLTTMLTVNDIDWTAWRVLLAVITPVCATVFFSSVFVIGASVAFWWIDAGQFAHSFTYGGRDFTTYPSNIYQGAFRRIFAYALGFGFVSYYPVLGLLGVPDPLGLPPWFVWGGPVVATAAALIAAAIWRVGLRHYKGAGS</sequence>